<protein>
    <submittedName>
        <fullName evidence="6">Dipeptide ABC transporter ATP-binding protein</fullName>
    </submittedName>
</protein>
<dbReference type="PROSITE" id="PS00211">
    <property type="entry name" value="ABC_TRANSPORTER_1"/>
    <property type="match status" value="1"/>
</dbReference>
<proteinExistence type="inferred from homology"/>
<sequence length="358" mass="38721">MNPETAHGPEAVLQIMSLEQHFKGARGSKVVAVDDVSLSVLQGETVGVVGESGSGKTTLGRAALRLYEPTAGRVYFEGEDVTRLRGRRLTQHLRRRSAMIFQNAGTALNPSRRLGESLAEPLEVHRVGNARTRAAKVEEALESVGIDPAWSLRYPRQLSGGQRQRVGVLRALMLDPSLIVADEPTAALDVSVQAQVVNLLRDIQTERGISYLFISHDLELVRYISSKVLVLYLGRVVEYGTAEQIFAAPRHPYTVSLISMGRAPEHRLVPRGDIPSPSQVPSGCAFSTRCPLVTDLCRISRPVLTNDGTGRMVACHRAGELAVPGQETVAPAIPHPLAHVPDFSLNRPAPVPVPSGGK</sequence>
<comment type="similarity">
    <text evidence="1">Belongs to the ABC transporter superfamily.</text>
</comment>
<evidence type="ECO:0000256" key="4">
    <source>
        <dbReference type="ARBA" id="ARBA00022840"/>
    </source>
</evidence>
<dbReference type="InterPro" id="IPR017871">
    <property type="entry name" value="ABC_transporter-like_CS"/>
</dbReference>
<dbReference type="InterPro" id="IPR013563">
    <property type="entry name" value="Oligopep_ABC_C"/>
</dbReference>
<keyword evidence="4 6" id="KW-0067">ATP-binding</keyword>
<gene>
    <name evidence="6" type="ORF">GCM10009688_30040</name>
</gene>
<evidence type="ECO:0000313" key="7">
    <source>
        <dbReference type="Proteomes" id="UP001500784"/>
    </source>
</evidence>
<dbReference type="CDD" id="cd03257">
    <property type="entry name" value="ABC_NikE_OppD_transporters"/>
    <property type="match status" value="1"/>
</dbReference>
<evidence type="ECO:0000256" key="3">
    <source>
        <dbReference type="ARBA" id="ARBA00022741"/>
    </source>
</evidence>
<organism evidence="6 7">
    <name type="scientific">Arthrobacter gandavensis</name>
    <dbReference type="NCBI Taxonomy" id="169960"/>
    <lineage>
        <taxon>Bacteria</taxon>
        <taxon>Bacillati</taxon>
        <taxon>Actinomycetota</taxon>
        <taxon>Actinomycetes</taxon>
        <taxon>Micrococcales</taxon>
        <taxon>Micrococcaceae</taxon>
        <taxon>Arthrobacter</taxon>
    </lineage>
</organism>
<evidence type="ECO:0000256" key="1">
    <source>
        <dbReference type="ARBA" id="ARBA00005417"/>
    </source>
</evidence>
<evidence type="ECO:0000256" key="2">
    <source>
        <dbReference type="ARBA" id="ARBA00022448"/>
    </source>
</evidence>
<name>A0ABN2PJ00_9MICC</name>
<dbReference type="InterPro" id="IPR027417">
    <property type="entry name" value="P-loop_NTPase"/>
</dbReference>
<dbReference type="Gene3D" id="3.40.50.300">
    <property type="entry name" value="P-loop containing nucleotide triphosphate hydrolases"/>
    <property type="match status" value="1"/>
</dbReference>
<dbReference type="Proteomes" id="UP001500784">
    <property type="component" value="Unassembled WGS sequence"/>
</dbReference>
<dbReference type="GO" id="GO:0005524">
    <property type="term" value="F:ATP binding"/>
    <property type="evidence" value="ECO:0007669"/>
    <property type="project" value="UniProtKB-KW"/>
</dbReference>
<dbReference type="SUPFAM" id="SSF52540">
    <property type="entry name" value="P-loop containing nucleoside triphosphate hydrolases"/>
    <property type="match status" value="1"/>
</dbReference>
<evidence type="ECO:0000259" key="5">
    <source>
        <dbReference type="PROSITE" id="PS50893"/>
    </source>
</evidence>
<dbReference type="PROSITE" id="PS50893">
    <property type="entry name" value="ABC_TRANSPORTER_2"/>
    <property type="match status" value="1"/>
</dbReference>
<dbReference type="InterPro" id="IPR003593">
    <property type="entry name" value="AAA+_ATPase"/>
</dbReference>
<evidence type="ECO:0000313" key="6">
    <source>
        <dbReference type="EMBL" id="GAA1922947.1"/>
    </source>
</evidence>
<reference evidence="6 7" key="1">
    <citation type="journal article" date="2019" name="Int. J. Syst. Evol. Microbiol.">
        <title>The Global Catalogue of Microorganisms (GCM) 10K type strain sequencing project: providing services to taxonomists for standard genome sequencing and annotation.</title>
        <authorList>
            <consortium name="The Broad Institute Genomics Platform"/>
            <consortium name="The Broad Institute Genome Sequencing Center for Infectious Disease"/>
            <person name="Wu L."/>
            <person name="Ma J."/>
        </authorList>
    </citation>
    <scope>NUCLEOTIDE SEQUENCE [LARGE SCALE GENOMIC DNA]</scope>
    <source>
        <strain evidence="6 7">JCM 13316</strain>
    </source>
</reference>
<dbReference type="PANTHER" id="PTHR43776:SF7">
    <property type="entry name" value="D,D-DIPEPTIDE TRANSPORT ATP-BINDING PROTEIN DDPF-RELATED"/>
    <property type="match status" value="1"/>
</dbReference>
<dbReference type="EMBL" id="BAAALV010000007">
    <property type="protein sequence ID" value="GAA1922947.1"/>
    <property type="molecule type" value="Genomic_DNA"/>
</dbReference>
<keyword evidence="3" id="KW-0547">Nucleotide-binding</keyword>
<comment type="caution">
    <text evidence="6">The sequence shown here is derived from an EMBL/GenBank/DDBJ whole genome shotgun (WGS) entry which is preliminary data.</text>
</comment>
<keyword evidence="2" id="KW-0813">Transport</keyword>
<dbReference type="NCBIfam" id="TIGR01727">
    <property type="entry name" value="oligo_HPY"/>
    <property type="match status" value="1"/>
</dbReference>
<dbReference type="RefSeq" id="WP_152228517.1">
    <property type="nucleotide sequence ID" value="NZ_BAAALV010000007.1"/>
</dbReference>
<dbReference type="Pfam" id="PF08352">
    <property type="entry name" value="oligo_HPY"/>
    <property type="match status" value="1"/>
</dbReference>
<dbReference type="PANTHER" id="PTHR43776">
    <property type="entry name" value="TRANSPORT ATP-BINDING PROTEIN"/>
    <property type="match status" value="1"/>
</dbReference>
<keyword evidence="7" id="KW-1185">Reference proteome</keyword>
<feature type="domain" description="ABC transporter" evidence="5">
    <location>
        <begin position="13"/>
        <end position="258"/>
    </location>
</feature>
<dbReference type="InterPro" id="IPR050319">
    <property type="entry name" value="ABC_transp_ATP-bind"/>
</dbReference>
<dbReference type="InterPro" id="IPR003439">
    <property type="entry name" value="ABC_transporter-like_ATP-bd"/>
</dbReference>
<dbReference type="SMART" id="SM00382">
    <property type="entry name" value="AAA"/>
    <property type="match status" value="1"/>
</dbReference>
<dbReference type="Pfam" id="PF00005">
    <property type="entry name" value="ABC_tran"/>
    <property type="match status" value="1"/>
</dbReference>
<accession>A0ABN2PJ00</accession>